<reference evidence="1 2" key="1">
    <citation type="journal article" date="2018" name="Mycol. Prog.">
        <title>Coniella lustricola, a new species from submerged detritus.</title>
        <authorList>
            <person name="Raudabaugh D.B."/>
            <person name="Iturriaga T."/>
            <person name="Carver A."/>
            <person name="Mondo S."/>
            <person name="Pangilinan J."/>
            <person name="Lipzen A."/>
            <person name="He G."/>
            <person name="Amirebrahimi M."/>
            <person name="Grigoriev I.V."/>
            <person name="Miller A.N."/>
        </authorList>
    </citation>
    <scope>NUCLEOTIDE SEQUENCE [LARGE SCALE GENOMIC DNA]</scope>
    <source>
        <strain evidence="1 2">B22-T-1</strain>
    </source>
</reference>
<evidence type="ECO:0000313" key="2">
    <source>
        <dbReference type="Proteomes" id="UP000241462"/>
    </source>
</evidence>
<evidence type="ECO:0000313" key="1">
    <source>
        <dbReference type="EMBL" id="PSR97505.1"/>
    </source>
</evidence>
<name>A0A2T3AGZ8_9PEZI</name>
<proteinExistence type="predicted"/>
<dbReference type="EMBL" id="KZ678390">
    <property type="protein sequence ID" value="PSR97505.1"/>
    <property type="molecule type" value="Genomic_DNA"/>
</dbReference>
<dbReference type="AlphaFoldDB" id="A0A2T3AGZ8"/>
<dbReference type="InParanoid" id="A0A2T3AGZ8"/>
<dbReference type="Proteomes" id="UP000241462">
    <property type="component" value="Unassembled WGS sequence"/>
</dbReference>
<sequence>MYGLQGGRGAEESTNFLAAVCWNAQRKEQNHSGDDEWTRISARRRRSSCLIIASLRECWHPSD</sequence>
<protein>
    <submittedName>
        <fullName evidence="1">Uncharacterized protein</fullName>
    </submittedName>
</protein>
<gene>
    <name evidence="1" type="ORF">BD289DRAFT_425646</name>
</gene>
<keyword evidence="2" id="KW-1185">Reference proteome</keyword>
<accession>A0A2T3AGZ8</accession>
<organism evidence="1 2">
    <name type="scientific">Coniella lustricola</name>
    <dbReference type="NCBI Taxonomy" id="2025994"/>
    <lineage>
        <taxon>Eukaryota</taxon>
        <taxon>Fungi</taxon>
        <taxon>Dikarya</taxon>
        <taxon>Ascomycota</taxon>
        <taxon>Pezizomycotina</taxon>
        <taxon>Sordariomycetes</taxon>
        <taxon>Sordariomycetidae</taxon>
        <taxon>Diaporthales</taxon>
        <taxon>Schizoparmaceae</taxon>
        <taxon>Coniella</taxon>
    </lineage>
</organism>